<dbReference type="RefSeq" id="XP_012200627.1">
    <property type="nucleotide sequence ID" value="XM_012345237.1"/>
</dbReference>
<dbReference type="InterPro" id="IPR052050">
    <property type="entry name" value="SecEffector_AnkRepeat"/>
</dbReference>
<evidence type="ECO:0000313" key="1">
    <source>
        <dbReference type="EMBL" id="KDO28562.1"/>
    </source>
</evidence>
<dbReference type="SMART" id="SM00248">
    <property type="entry name" value="ANK"/>
    <property type="match status" value="5"/>
</dbReference>
<dbReference type="InterPro" id="IPR036770">
    <property type="entry name" value="Ankyrin_rpt-contain_sf"/>
</dbReference>
<keyword evidence="2" id="KW-1185">Reference proteome</keyword>
<dbReference type="AlphaFoldDB" id="A0A067CP19"/>
<dbReference type="PANTHER" id="PTHR46586:SF3">
    <property type="entry name" value="ANKYRIN REPEAT-CONTAINING PROTEIN"/>
    <property type="match status" value="1"/>
</dbReference>
<dbReference type="SUPFAM" id="SSF48403">
    <property type="entry name" value="Ankyrin repeat"/>
    <property type="match status" value="1"/>
</dbReference>
<evidence type="ECO:0000313" key="2">
    <source>
        <dbReference type="Proteomes" id="UP000030745"/>
    </source>
</evidence>
<protein>
    <submittedName>
        <fullName evidence="1">Uncharacterized protein</fullName>
    </submittedName>
</protein>
<dbReference type="OMA" id="ENYSGCF"/>
<dbReference type="InterPro" id="IPR002110">
    <property type="entry name" value="Ankyrin_rpt"/>
</dbReference>
<dbReference type="EMBL" id="KK583210">
    <property type="protein sequence ID" value="KDO28562.1"/>
    <property type="molecule type" value="Genomic_DNA"/>
</dbReference>
<dbReference type="Pfam" id="PF13637">
    <property type="entry name" value="Ank_4"/>
    <property type="match status" value="1"/>
</dbReference>
<sequence>MAATFASTILEQPAIASLVFEFQFGVYEDVRPAFRACNELIEFEASRRNYECDASFGQAFAPTTKWYSDLTDPVPSSAFALNKWPRNDRLPLHVAIYLDAIILAFLQSHLEIVEFLLDERENTPELFERVNFENYSGCFVGHSIRRFPGPFLDTLLARKDSKGVTLLQRFGPSPDDFPGPQDLYIDYTPEKVRQVAIEAATLENATLALDLFPWLHYPSLLDDMAGRGFLPLVRSLHERGFKCSTNAMDKAAANGHLEAIEHGHLNVVRFLIEHRTEGASDRSLDHAAGRGHLEVLQYLHSLGSFRWSGSAVEMACARGHLNLVKFLMTNETEDGASYYMFRNAFKYGHLATVKYLLSRGHECVTAKMHWDLSAFRKPKIIKVLQLFLDVDGPRDAKWMKEACATNNVPLTRFLHELAGDRCHRSALGDAIAHEAWDVVHYLMAHSTANVPIEALKQLLSCGQFDIATQILGRQRKFRKDDSPLEWSSTYHYTEATRYLLGAGIGKPRECLVKIAGRRQHVTASKLLLPHCMDAAKYLDNVTFLLDLVALPDRHHKATLHLITSELLNQGRKASQKIQLSPSLTARASTLLEAGEFVDWSLALVIGHN</sequence>
<dbReference type="GeneID" id="24128768"/>
<name>A0A067CP19_SAPPC</name>
<organism evidence="1 2">
    <name type="scientific">Saprolegnia parasitica (strain CBS 223.65)</name>
    <dbReference type="NCBI Taxonomy" id="695850"/>
    <lineage>
        <taxon>Eukaryota</taxon>
        <taxon>Sar</taxon>
        <taxon>Stramenopiles</taxon>
        <taxon>Oomycota</taxon>
        <taxon>Saprolegniomycetes</taxon>
        <taxon>Saprolegniales</taxon>
        <taxon>Saprolegniaceae</taxon>
        <taxon>Saprolegnia</taxon>
    </lineage>
</organism>
<dbReference type="VEuPathDB" id="FungiDB:SPRG_06420"/>
<dbReference type="KEGG" id="spar:SPRG_06420"/>
<gene>
    <name evidence="1" type="ORF">SPRG_06420</name>
</gene>
<dbReference type="OrthoDB" id="67499at2759"/>
<dbReference type="Gene3D" id="1.25.40.20">
    <property type="entry name" value="Ankyrin repeat-containing domain"/>
    <property type="match status" value="2"/>
</dbReference>
<dbReference type="Proteomes" id="UP000030745">
    <property type="component" value="Unassembled WGS sequence"/>
</dbReference>
<accession>A0A067CP19</accession>
<proteinExistence type="predicted"/>
<dbReference type="STRING" id="695850.A0A067CP19"/>
<reference evidence="1 2" key="1">
    <citation type="journal article" date="2013" name="PLoS Genet.">
        <title>Distinctive expansion of potential virulence genes in the genome of the oomycete fish pathogen Saprolegnia parasitica.</title>
        <authorList>
            <person name="Jiang R.H."/>
            <person name="de Bruijn I."/>
            <person name="Haas B.J."/>
            <person name="Belmonte R."/>
            <person name="Lobach L."/>
            <person name="Christie J."/>
            <person name="van den Ackerveken G."/>
            <person name="Bottin A."/>
            <person name="Bulone V."/>
            <person name="Diaz-Moreno S.M."/>
            <person name="Dumas B."/>
            <person name="Fan L."/>
            <person name="Gaulin E."/>
            <person name="Govers F."/>
            <person name="Grenville-Briggs L.J."/>
            <person name="Horner N.R."/>
            <person name="Levin J.Z."/>
            <person name="Mammella M."/>
            <person name="Meijer H.J."/>
            <person name="Morris P."/>
            <person name="Nusbaum C."/>
            <person name="Oome S."/>
            <person name="Phillips A.J."/>
            <person name="van Rooyen D."/>
            <person name="Rzeszutek E."/>
            <person name="Saraiva M."/>
            <person name="Secombes C.J."/>
            <person name="Seidl M.F."/>
            <person name="Snel B."/>
            <person name="Stassen J.H."/>
            <person name="Sykes S."/>
            <person name="Tripathy S."/>
            <person name="van den Berg H."/>
            <person name="Vega-Arreguin J.C."/>
            <person name="Wawra S."/>
            <person name="Young S.K."/>
            <person name="Zeng Q."/>
            <person name="Dieguez-Uribeondo J."/>
            <person name="Russ C."/>
            <person name="Tyler B.M."/>
            <person name="van West P."/>
        </authorList>
    </citation>
    <scope>NUCLEOTIDE SEQUENCE [LARGE SCALE GENOMIC DNA]</scope>
    <source>
        <strain evidence="1 2">CBS 223.65</strain>
    </source>
</reference>
<dbReference type="PANTHER" id="PTHR46586">
    <property type="entry name" value="ANKYRIN REPEAT-CONTAINING PROTEIN"/>
    <property type="match status" value="1"/>
</dbReference>